<dbReference type="AlphaFoldDB" id="A0A2U2N9E1"/>
<protein>
    <submittedName>
        <fullName evidence="3">Transporter</fullName>
    </submittedName>
</protein>
<feature type="signal peptide" evidence="2">
    <location>
        <begin position="1"/>
        <end position="30"/>
    </location>
</feature>
<dbReference type="CDD" id="cd07012">
    <property type="entry name" value="PBP2_Bug_TTT"/>
    <property type="match status" value="1"/>
</dbReference>
<sequence>MIHSPNVTHRAALGAVAAAAMLAAPLTASAQDCSAEEWPCDTIEVVSHASAGGGTDTTIRMWLDAARETIDEEMRVVYKQGGGARAAHEYMMSRGPDGHTIMALTQTHLYTIARGNSPIKEMDQIQGVARAMDDPSVIVVNPDSPYDTYEEFLEASEDQALTWGVAQVGGTEHIGISRWAEQSGAKTRVVPFGSGGEMITSLRSGAVDASLANISEALAQIEEGDLKPIAVLYHDRVGDLPDTPSTYEHGHEVSVTTTRGYYVHGETDPEIVERIEQLILAGMDSERFKDYLRSSGLDPETNVAGADVWDKQIKEEYQVSLEALRKLDMTDR</sequence>
<feature type="chain" id="PRO_5015446013" evidence="2">
    <location>
        <begin position="31"/>
        <end position="332"/>
    </location>
</feature>
<dbReference type="PANTHER" id="PTHR42928:SF5">
    <property type="entry name" value="BLR1237 PROTEIN"/>
    <property type="match status" value="1"/>
</dbReference>
<proteinExistence type="inferred from homology"/>
<dbReference type="Pfam" id="PF03401">
    <property type="entry name" value="TctC"/>
    <property type="match status" value="1"/>
</dbReference>
<comment type="caution">
    <text evidence="3">The sequence shown here is derived from an EMBL/GenBank/DDBJ whole genome shotgun (WGS) entry which is preliminary data.</text>
</comment>
<comment type="similarity">
    <text evidence="1">Belongs to the UPF0065 (bug) family.</text>
</comment>
<keyword evidence="4" id="KW-1185">Reference proteome</keyword>
<gene>
    <name evidence="3" type="ORF">DEM34_00750</name>
</gene>
<dbReference type="PANTHER" id="PTHR42928">
    <property type="entry name" value="TRICARBOXYLATE-BINDING PROTEIN"/>
    <property type="match status" value="1"/>
</dbReference>
<reference evidence="3 4" key="1">
    <citation type="submission" date="2018-05" db="EMBL/GenBank/DDBJ databases">
        <title>Spiribacter halobius sp. nov., a moderately halophilic bacterium isolated from marine solar saltern.</title>
        <authorList>
            <person name="Zheng W.-S."/>
            <person name="Lu D.-C."/>
            <person name="Du Z.-J."/>
        </authorList>
    </citation>
    <scope>NUCLEOTIDE SEQUENCE [LARGE SCALE GENOMIC DNA]</scope>
    <source>
        <strain evidence="3 4">E85</strain>
    </source>
</reference>
<evidence type="ECO:0000313" key="3">
    <source>
        <dbReference type="EMBL" id="PWG65825.1"/>
    </source>
</evidence>
<evidence type="ECO:0000313" key="4">
    <source>
        <dbReference type="Proteomes" id="UP000245474"/>
    </source>
</evidence>
<organism evidence="3 4">
    <name type="scientific">Sediminicurvatus halobius</name>
    <dbReference type="NCBI Taxonomy" id="2182432"/>
    <lineage>
        <taxon>Bacteria</taxon>
        <taxon>Pseudomonadati</taxon>
        <taxon>Pseudomonadota</taxon>
        <taxon>Gammaproteobacteria</taxon>
        <taxon>Chromatiales</taxon>
        <taxon>Ectothiorhodospiraceae</taxon>
        <taxon>Sediminicurvatus</taxon>
    </lineage>
</organism>
<keyword evidence="2" id="KW-0732">Signal</keyword>
<dbReference type="OrthoDB" id="9780943at2"/>
<dbReference type="Proteomes" id="UP000245474">
    <property type="component" value="Unassembled WGS sequence"/>
</dbReference>
<dbReference type="Gene3D" id="3.40.190.150">
    <property type="entry name" value="Bordetella uptake gene, domain 1"/>
    <property type="match status" value="1"/>
</dbReference>
<accession>A0A2U2N9E1</accession>
<evidence type="ECO:0000256" key="2">
    <source>
        <dbReference type="SAM" id="SignalP"/>
    </source>
</evidence>
<dbReference type="SUPFAM" id="SSF53850">
    <property type="entry name" value="Periplasmic binding protein-like II"/>
    <property type="match status" value="1"/>
</dbReference>
<dbReference type="Gene3D" id="3.40.190.10">
    <property type="entry name" value="Periplasmic binding protein-like II"/>
    <property type="match status" value="1"/>
</dbReference>
<evidence type="ECO:0000256" key="1">
    <source>
        <dbReference type="ARBA" id="ARBA00006987"/>
    </source>
</evidence>
<dbReference type="InterPro" id="IPR042100">
    <property type="entry name" value="Bug_dom1"/>
</dbReference>
<dbReference type="InterPro" id="IPR005064">
    <property type="entry name" value="BUG"/>
</dbReference>
<dbReference type="RefSeq" id="WP_109675229.1">
    <property type="nucleotide sequence ID" value="NZ_CP086615.1"/>
</dbReference>
<name>A0A2U2N9E1_9GAMM</name>
<dbReference type="PIRSF" id="PIRSF017082">
    <property type="entry name" value="YflP"/>
    <property type="match status" value="1"/>
</dbReference>
<dbReference type="EMBL" id="QFFI01000001">
    <property type="protein sequence ID" value="PWG65825.1"/>
    <property type="molecule type" value="Genomic_DNA"/>
</dbReference>